<dbReference type="STRING" id="158441.A0A226EPG9"/>
<name>A0A226EPG9_FOLCA</name>
<organism evidence="3 4">
    <name type="scientific">Folsomia candida</name>
    <name type="common">Springtail</name>
    <dbReference type="NCBI Taxonomy" id="158441"/>
    <lineage>
        <taxon>Eukaryota</taxon>
        <taxon>Metazoa</taxon>
        <taxon>Ecdysozoa</taxon>
        <taxon>Arthropoda</taxon>
        <taxon>Hexapoda</taxon>
        <taxon>Collembola</taxon>
        <taxon>Entomobryomorpha</taxon>
        <taxon>Isotomoidea</taxon>
        <taxon>Isotomidae</taxon>
        <taxon>Proisotominae</taxon>
        <taxon>Folsomia</taxon>
    </lineage>
</organism>
<dbReference type="Proteomes" id="UP000198287">
    <property type="component" value="Unassembled WGS sequence"/>
</dbReference>
<dbReference type="SUPFAM" id="SSF54695">
    <property type="entry name" value="POZ domain"/>
    <property type="match status" value="1"/>
</dbReference>
<dbReference type="SMART" id="SM00225">
    <property type="entry name" value="BTB"/>
    <property type="match status" value="1"/>
</dbReference>
<dbReference type="GO" id="GO:0005737">
    <property type="term" value="C:cytoplasm"/>
    <property type="evidence" value="ECO:0007669"/>
    <property type="project" value="TreeGrafter"/>
</dbReference>
<reference evidence="3 4" key="1">
    <citation type="submission" date="2015-12" db="EMBL/GenBank/DDBJ databases">
        <title>The genome of Folsomia candida.</title>
        <authorList>
            <person name="Faddeeva A."/>
            <person name="Derks M.F."/>
            <person name="Anvar Y."/>
            <person name="Smit S."/>
            <person name="Van Straalen N."/>
            <person name="Roelofs D."/>
        </authorList>
    </citation>
    <scope>NUCLEOTIDE SEQUENCE [LARGE SCALE GENOMIC DNA]</scope>
    <source>
        <strain evidence="3 4">VU population</strain>
        <tissue evidence="3">Whole body</tissue>
    </source>
</reference>
<dbReference type="InterPro" id="IPR008979">
    <property type="entry name" value="Galactose-bd-like_sf"/>
</dbReference>
<feature type="compositionally biased region" description="Polar residues" evidence="1">
    <location>
        <begin position="584"/>
        <end position="593"/>
    </location>
</feature>
<dbReference type="OMA" id="LCMINHI"/>
<feature type="region of interest" description="Disordered" evidence="1">
    <location>
        <begin position="581"/>
        <end position="614"/>
    </location>
</feature>
<dbReference type="GO" id="GO:0048512">
    <property type="term" value="P:circadian behavior"/>
    <property type="evidence" value="ECO:0007669"/>
    <property type="project" value="TreeGrafter"/>
</dbReference>
<dbReference type="SUPFAM" id="SSF49785">
    <property type="entry name" value="Galactose-binding domain-like"/>
    <property type="match status" value="2"/>
</dbReference>
<dbReference type="CDD" id="cd18287">
    <property type="entry name" value="BTB_POZ_BTBD9"/>
    <property type="match status" value="1"/>
</dbReference>
<dbReference type="PROSITE" id="PS50097">
    <property type="entry name" value="BTB"/>
    <property type="match status" value="1"/>
</dbReference>
<dbReference type="GO" id="GO:0008344">
    <property type="term" value="P:adult locomotory behavior"/>
    <property type="evidence" value="ECO:0007669"/>
    <property type="project" value="TreeGrafter"/>
</dbReference>
<dbReference type="Gene3D" id="1.25.40.420">
    <property type="match status" value="1"/>
</dbReference>
<dbReference type="Gene3D" id="3.30.710.10">
    <property type="entry name" value="Potassium Channel Kv1.1, Chain A"/>
    <property type="match status" value="1"/>
</dbReference>
<proteinExistence type="predicted"/>
<dbReference type="InterPro" id="IPR052407">
    <property type="entry name" value="BTB_POZ_domain_cont_9"/>
</dbReference>
<feature type="region of interest" description="Disordered" evidence="1">
    <location>
        <begin position="639"/>
        <end position="669"/>
    </location>
</feature>
<dbReference type="PANTHER" id="PTHR46306:SF1">
    <property type="entry name" value="BTB_POZ DOMAIN-CONTAINING PROTEIN 9"/>
    <property type="match status" value="1"/>
</dbReference>
<dbReference type="Pfam" id="PF00754">
    <property type="entry name" value="F5_F8_type_C"/>
    <property type="match status" value="1"/>
</dbReference>
<dbReference type="Gene3D" id="2.60.120.260">
    <property type="entry name" value="Galactose-binding domain-like"/>
    <property type="match status" value="2"/>
</dbReference>
<dbReference type="Pfam" id="PF00651">
    <property type="entry name" value="BTB"/>
    <property type="match status" value="1"/>
</dbReference>
<evidence type="ECO:0000313" key="3">
    <source>
        <dbReference type="EMBL" id="OXA59037.1"/>
    </source>
</evidence>
<evidence type="ECO:0000259" key="2">
    <source>
        <dbReference type="PROSITE" id="PS50097"/>
    </source>
</evidence>
<dbReference type="OrthoDB" id="9997739at2759"/>
<accession>A0A226EPG9</accession>
<dbReference type="EMBL" id="LNIX01000002">
    <property type="protein sequence ID" value="OXA59037.1"/>
    <property type="molecule type" value="Genomic_DNA"/>
</dbReference>
<dbReference type="SMART" id="SM00875">
    <property type="entry name" value="BACK"/>
    <property type="match status" value="1"/>
</dbReference>
<dbReference type="InterPro" id="IPR000421">
    <property type="entry name" value="FA58C"/>
</dbReference>
<feature type="domain" description="BTB" evidence="2">
    <location>
        <begin position="49"/>
        <end position="116"/>
    </location>
</feature>
<dbReference type="FunFam" id="2.60.120.260:FF:000051">
    <property type="entry name" value="BTB/POZ domain-containing protein 9"/>
    <property type="match status" value="1"/>
</dbReference>
<comment type="caution">
    <text evidence="3">The sequence shown here is derived from an EMBL/GenBank/DDBJ whole genome shotgun (WGS) entry which is preliminary data.</text>
</comment>
<dbReference type="InterPro" id="IPR011333">
    <property type="entry name" value="SKP1/BTB/POZ_sf"/>
</dbReference>
<dbReference type="Pfam" id="PF07707">
    <property type="entry name" value="BACK"/>
    <property type="match status" value="1"/>
</dbReference>
<evidence type="ECO:0000313" key="4">
    <source>
        <dbReference type="Proteomes" id="UP000198287"/>
    </source>
</evidence>
<protein>
    <submittedName>
        <fullName evidence="3">BTB/POZ domain-containing protein 9</fullName>
    </submittedName>
</protein>
<dbReference type="InterPro" id="IPR011705">
    <property type="entry name" value="BACK"/>
</dbReference>
<dbReference type="InterPro" id="IPR000210">
    <property type="entry name" value="BTB/POZ_dom"/>
</dbReference>
<keyword evidence="4" id="KW-1185">Reference proteome</keyword>
<dbReference type="AlphaFoldDB" id="A0A226EPG9"/>
<dbReference type="PANTHER" id="PTHR46306">
    <property type="entry name" value="BTB/POZ DOMAIN-CONTAINING PROTEIN 9"/>
    <property type="match status" value="1"/>
</dbReference>
<dbReference type="GO" id="GO:0050804">
    <property type="term" value="P:modulation of chemical synaptic transmission"/>
    <property type="evidence" value="ECO:0007669"/>
    <property type="project" value="TreeGrafter"/>
</dbReference>
<evidence type="ECO:0000256" key="1">
    <source>
        <dbReference type="SAM" id="MobiDB-lite"/>
    </source>
</evidence>
<gene>
    <name evidence="3" type="ORF">Fcan01_05268</name>
</gene>
<sequence>MSSTASCEPNSNIVLSNGNVTPARPTEVDHIVNLSDNLKNSLFLNPEYADVHLVVEGVRFPAHKIILAARSEYFRALLFGGMRESTQAEVELKGASTAAFKVLLKYVYTGRLSLGDLKEDVILDVLGLCHQWGFEDLEASVCEYLQAALHVGNVCAILDTALIFGLHSLVITCCMFGDTNAVTLLEHPSFFNLSPAGVTELISRDSFCANEEKIFECVADWVRHNKDVHVDAAAVLNNVRLPLMKIETLLETVRPTDLVSPDSILDAIQSQKKARDTELRYRGYLMPEENVAHMKHGATVLKGEMRQAVLDGDVQNYDVERGFTRHIIDENGEGGGGIVIRLRQQCILNHIRMLLWDRDLRSYSYYIEVSMDQEDWVRVCDHTKYHCRSWQTIFFPQRVIRYIKIVGTHNTVNRMFHVVQVQAFFTKKEFSIHPKFGLLCPRENVATVELSACVIEGVSRSRNALIDGKTGGYDWDSGYTCHQLGSGAIVVQLAQPYVVASMRLLLWDCDDRSYSYYIEVSTNQRSWETVCNRSREKCKSWQIIRFPPIPVVYVRIVGTDNTANEVFHCVHFECPAQTDEEVKTNNCDPSGTTKESDAIPGPSSAIKQGIHPTASSLPQLPSPPCVALVGVQQIAVPINPEHNFEESSDQVEEVRPHEDPLNENDLLNE</sequence>